<dbReference type="InterPro" id="IPR025164">
    <property type="entry name" value="Toastrack_DUF4097"/>
</dbReference>
<sequence length="311" mass="33571">MQRNWLALSLVFGTLTLTGCDIDPSDWGSSDRYKEEFSYQHKLTPGGRVVLETFNGSVEVLGWDGDRVDISGTKYASREEVMKDLKIDVISDPGSIRIRALRPIERNCNCGARFVIKLPRKVILDNIQTSNGSMRIESIQGSARLKTSNGSIRVWNVEGSLEATTSNSSIELDKFKGAATLVTSNGRIKADGVEGAFNAHTSNASIDAQVVSLETGRSMELESSNGSINATLDSWNNNAIRASTSNSSINLRVPENIHADLRASTSNGSITSDISINTNQFSKTKVSGQLNGGGALLDLTSSNGNIRLLKK</sequence>
<dbReference type="PANTHER" id="PTHR34094">
    <property type="match status" value="1"/>
</dbReference>
<dbReference type="EMBL" id="CP063849">
    <property type="protein sequence ID" value="QOY86739.1"/>
    <property type="molecule type" value="Genomic_DNA"/>
</dbReference>
<evidence type="ECO:0000259" key="1">
    <source>
        <dbReference type="Pfam" id="PF13349"/>
    </source>
</evidence>
<protein>
    <submittedName>
        <fullName evidence="2">DUF4097 family beta strand repeat protein</fullName>
    </submittedName>
</protein>
<proteinExistence type="predicted"/>
<gene>
    <name evidence="2" type="ORF">IRI77_28725</name>
</gene>
<dbReference type="Pfam" id="PF13349">
    <property type="entry name" value="DUF4097"/>
    <property type="match status" value="1"/>
</dbReference>
<dbReference type="PANTHER" id="PTHR34094:SF1">
    <property type="entry name" value="PROTEIN FAM185A"/>
    <property type="match status" value="1"/>
</dbReference>
<accession>A0A7S7SJ27</accession>
<name>A0A7S7SJ27_PALFE</name>
<evidence type="ECO:0000313" key="3">
    <source>
        <dbReference type="Proteomes" id="UP000593892"/>
    </source>
</evidence>
<dbReference type="Proteomes" id="UP000593892">
    <property type="component" value="Chromosome"/>
</dbReference>
<keyword evidence="3" id="KW-1185">Reference proteome</keyword>
<organism evidence="2 3">
    <name type="scientific">Paludibaculum fermentans</name>
    <dbReference type="NCBI Taxonomy" id="1473598"/>
    <lineage>
        <taxon>Bacteria</taxon>
        <taxon>Pseudomonadati</taxon>
        <taxon>Acidobacteriota</taxon>
        <taxon>Terriglobia</taxon>
        <taxon>Bryobacterales</taxon>
        <taxon>Bryobacteraceae</taxon>
        <taxon>Paludibaculum</taxon>
    </lineage>
</organism>
<dbReference type="PROSITE" id="PS51257">
    <property type="entry name" value="PROKAR_LIPOPROTEIN"/>
    <property type="match status" value="1"/>
</dbReference>
<dbReference type="RefSeq" id="WP_194448408.1">
    <property type="nucleotide sequence ID" value="NZ_CP063849.1"/>
</dbReference>
<evidence type="ECO:0000313" key="2">
    <source>
        <dbReference type="EMBL" id="QOY86739.1"/>
    </source>
</evidence>
<reference evidence="2 3" key="1">
    <citation type="submission" date="2020-10" db="EMBL/GenBank/DDBJ databases">
        <title>Complete genome sequence of Paludibaculum fermentans P105T, a facultatively anaerobic acidobacterium capable of dissimilatory Fe(III) reduction.</title>
        <authorList>
            <person name="Dedysh S.N."/>
            <person name="Beletsky A.V."/>
            <person name="Kulichevskaya I.S."/>
            <person name="Mardanov A.V."/>
            <person name="Ravin N.V."/>
        </authorList>
    </citation>
    <scope>NUCLEOTIDE SEQUENCE [LARGE SCALE GENOMIC DNA]</scope>
    <source>
        <strain evidence="2 3">P105</strain>
    </source>
</reference>
<dbReference type="KEGG" id="pfer:IRI77_28725"/>
<feature type="domain" description="DUF4097" evidence="1">
    <location>
        <begin position="115"/>
        <end position="308"/>
    </location>
</feature>
<dbReference type="AlphaFoldDB" id="A0A7S7SJ27"/>